<dbReference type="AlphaFoldDB" id="A0A3S0N5B4"/>
<gene>
    <name evidence="1" type="ORF">EJ377_19415</name>
</gene>
<dbReference type="Proteomes" id="UP000276953">
    <property type="component" value="Unassembled WGS sequence"/>
</dbReference>
<accession>A0A3S0N5B4</accession>
<dbReference type="EMBL" id="RYFC01000003">
    <property type="protein sequence ID" value="RTZ46417.1"/>
    <property type="molecule type" value="Genomic_DNA"/>
</dbReference>
<name>A0A3S0N5B4_9FLAO</name>
<reference evidence="1 2" key="1">
    <citation type="submission" date="2018-12" db="EMBL/GenBank/DDBJ databases">
        <title>Draft Genome Sequence of Chryseobacterium arthrosphaerae strain ED882-96 Isolated from the Blood of a Patient with Liver Cirrhosis in Taiwan.</title>
        <authorList>
            <person name="Lin J.-N."/>
            <person name="Lai C.-H."/>
            <person name="Yang C.-H."/>
            <person name="Huang Y.-H."/>
        </authorList>
    </citation>
    <scope>NUCLEOTIDE SEQUENCE [LARGE SCALE GENOMIC DNA]</scope>
    <source>
        <strain evidence="1 2">ED882-96</strain>
    </source>
</reference>
<evidence type="ECO:0008006" key="3">
    <source>
        <dbReference type="Google" id="ProtNLM"/>
    </source>
</evidence>
<sequence>MLKGSKGADFMSESKLENNPYNNKYFNTDDFKKINNMISSLNIAITVIKMKNGEYSISTSKNPVSYDSSAYDATSKGSAGIEYTSNGKGVLNIQFQITNNKQSIGIKAGKIDGSIPVKDSHTAYMTVSYPFKVTENNGKTSLQFGRPINYQSYNLNTLMIAEGIRYIPLTTYEFLGPPIQTKDYNYQIKKK</sequence>
<organism evidence="1 2">
    <name type="scientific">Chryseobacterium arthrosphaerae</name>
    <dbReference type="NCBI Taxonomy" id="651561"/>
    <lineage>
        <taxon>Bacteria</taxon>
        <taxon>Pseudomonadati</taxon>
        <taxon>Bacteroidota</taxon>
        <taxon>Flavobacteriia</taxon>
        <taxon>Flavobacteriales</taxon>
        <taxon>Weeksellaceae</taxon>
        <taxon>Chryseobacterium group</taxon>
        <taxon>Chryseobacterium</taxon>
    </lineage>
</organism>
<comment type="caution">
    <text evidence="1">The sequence shown here is derived from an EMBL/GenBank/DDBJ whole genome shotgun (WGS) entry which is preliminary data.</text>
</comment>
<proteinExistence type="predicted"/>
<protein>
    <recommendedName>
        <fullName evidence="3">DUF4251 domain-containing protein</fullName>
    </recommendedName>
</protein>
<evidence type="ECO:0000313" key="1">
    <source>
        <dbReference type="EMBL" id="RTZ46417.1"/>
    </source>
</evidence>
<evidence type="ECO:0000313" key="2">
    <source>
        <dbReference type="Proteomes" id="UP000276953"/>
    </source>
</evidence>